<dbReference type="GO" id="GO:0005886">
    <property type="term" value="C:plasma membrane"/>
    <property type="evidence" value="ECO:0007669"/>
    <property type="project" value="UniProtKB-SubCell"/>
</dbReference>
<gene>
    <name evidence="9" type="ORF">GCM10017581_074810</name>
</gene>
<evidence type="ECO:0000313" key="9">
    <source>
        <dbReference type="EMBL" id="GLL05734.1"/>
    </source>
</evidence>
<dbReference type="InterPro" id="IPR000515">
    <property type="entry name" value="MetI-like"/>
</dbReference>
<evidence type="ECO:0000256" key="1">
    <source>
        <dbReference type="ARBA" id="ARBA00004651"/>
    </source>
</evidence>
<keyword evidence="3" id="KW-1003">Cell membrane</keyword>
<dbReference type="SUPFAM" id="SSF161098">
    <property type="entry name" value="MetI-like"/>
    <property type="match status" value="1"/>
</dbReference>
<keyword evidence="10" id="KW-1185">Reference proteome</keyword>
<dbReference type="Pfam" id="PF00528">
    <property type="entry name" value="BPD_transp_1"/>
    <property type="match status" value="1"/>
</dbReference>
<dbReference type="CDD" id="cd06261">
    <property type="entry name" value="TM_PBP2"/>
    <property type="match status" value="1"/>
</dbReference>
<feature type="transmembrane region" description="Helical" evidence="7">
    <location>
        <begin position="20"/>
        <end position="43"/>
    </location>
</feature>
<proteinExistence type="inferred from homology"/>
<dbReference type="AlphaFoldDB" id="A0A9W6KS98"/>
<keyword evidence="2 7" id="KW-0813">Transport</keyword>
<reference evidence="9" key="2">
    <citation type="submission" date="2023-01" db="EMBL/GenBank/DDBJ databases">
        <authorList>
            <person name="Sun Q."/>
            <person name="Evtushenko L."/>
        </authorList>
    </citation>
    <scope>NUCLEOTIDE SEQUENCE</scope>
    <source>
        <strain evidence="9">VKM Ac-1321</strain>
    </source>
</reference>
<dbReference type="InterPro" id="IPR035906">
    <property type="entry name" value="MetI-like_sf"/>
</dbReference>
<comment type="caution">
    <text evidence="9">The sequence shown here is derived from an EMBL/GenBank/DDBJ whole genome shotgun (WGS) entry which is preliminary data.</text>
</comment>
<keyword evidence="5 7" id="KW-1133">Transmembrane helix</keyword>
<evidence type="ECO:0000256" key="3">
    <source>
        <dbReference type="ARBA" id="ARBA00022475"/>
    </source>
</evidence>
<dbReference type="RefSeq" id="WP_261964585.1">
    <property type="nucleotide sequence ID" value="NZ_BAAAXA010000001.1"/>
</dbReference>
<comment type="subcellular location">
    <subcellularLocation>
        <location evidence="1 7">Cell membrane</location>
        <topology evidence="1 7">Multi-pass membrane protein</topology>
    </subcellularLocation>
</comment>
<comment type="similarity">
    <text evidence="7">Belongs to the binding-protein-dependent transport system permease family.</text>
</comment>
<dbReference type="Proteomes" id="UP001143480">
    <property type="component" value="Unassembled WGS sequence"/>
</dbReference>
<keyword evidence="6 7" id="KW-0472">Membrane</keyword>
<evidence type="ECO:0000256" key="2">
    <source>
        <dbReference type="ARBA" id="ARBA00022448"/>
    </source>
</evidence>
<evidence type="ECO:0000256" key="7">
    <source>
        <dbReference type="RuleBase" id="RU363032"/>
    </source>
</evidence>
<dbReference type="PROSITE" id="PS50928">
    <property type="entry name" value="ABC_TM1"/>
    <property type="match status" value="1"/>
</dbReference>
<evidence type="ECO:0000313" key="10">
    <source>
        <dbReference type="Proteomes" id="UP001143480"/>
    </source>
</evidence>
<feature type="transmembrane region" description="Helical" evidence="7">
    <location>
        <begin position="262"/>
        <end position="281"/>
    </location>
</feature>
<evidence type="ECO:0000256" key="6">
    <source>
        <dbReference type="ARBA" id="ARBA00023136"/>
    </source>
</evidence>
<dbReference type="PANTHER" id="PTHR43744">
    <property type="entry name" value="ABC TRANSPORTER PERMEASE PROTEIN MG189-RELATED-RELATED"/>
    <property type="match status" value="1"/>
</dbReference>
<dbReference type="GO" id="GO:0055085">
    <property type="term" value="P:transmembrane transport"/>
    <property type="evidence" value="ECO:0007669"/>
    <property type="project" value="InterPro"/>
</dbReference>
<evidence type="ECO:0000256" key="4">
    <source>
        <dbReference type="ARBA" id="ARBA00022692"/>
    </source>
</evidence>
<feature type="domain" description="ABC transmembrane type-1" evidence="8">
    <location>
        <begin position="79"/>
        <end position="274"/>
    </location>
</feature>
<protein>
    <submittedName>
        <fullName evidence="9">ABC transporter permease</fullName>
    </submittedName>
</protein>
<organism evidence="9 10">
    <name type="scientific">Dactylosporangium matsuzakiense</name>
    <dbReference type="NCBI Taxonomy" id="53360"/>
    <lineage>
        <taxon>Bacteria</taxon>
        <taxon>Bacillati</taxon>
        <taxon>Actinomycetota</taxon>
        <taxon>Actinomycetes</taxon>
        <taxon>Micromonosporales</taxon>
        <taxon>Micromonosporaceae</taxon>
        <taxon>Dactylosporangium</taxon>
    </lineage>
</organism>
<name>A0A9W6KS98_9ACTN</name>
<evidence type="ECO:0000259" key="8">
    <source>
        <dbReference type="PROSITE" id="PS50928"/>
    </source>
</evidence>
<sequence length="296" mass="31995">MTARPPWKEPARVPTRIGKALALVVVIALVMTPFLVVVSTSIASPREVTANGGWVLWPTEPTLSAYEQIWQGGIVTRALLVSAGVTLAGTALSLATTALLAYALARPEVVGGRPLLMLILFTFLFPPGMIPAYLVVKNVGLLDSYASLILPVLLNVFNLIVMRGFFQSIPAELFEAARLDGAGDWRILWRVVVPLSKAALAVVGLFYAVGYWNSWFTGMLYLQDTTKWPLQLVLRTYVTSGGVLADPSAQSDGAFAAAPQTIQMAVVVMATLPIVLVYPFLQRYFVRGVMTGAIKT</sequence>
<dbReference type="PANTHER" id="PTHR43744:SF9">
    <property type="entry name" value="POLYGALACTURONAN_RHAMNOGALACTURONAN TRANSPORT SYSTEM PERMEASE PROTEIN YTCP"/>
    <property type="match status" value="1"/>
</dbReference>
<reference evidence="9" key="1">
    <citation type="journal article" date="2014" name="Int. J. Syst. Evol. Microbiol.">
        <title>Complete genome sequence of Corynebacterium casei LMG S-19264T (=DSM 44701T), isolated from a smear-ripened cheese.</title>
        <authorList>
            <consortium name="US DOE Joint Genome Institute (JGI-PGF)"/>
            <person name="Walter F."/>
            <person name="Albersmeier A."/>
            <person name="Kalinowski J."/>
            <person name="Ruckert C."/>
        </authorList>
    </citation>
    <scope>NUCLEOTIDE SEQUENCE</scope>
    <source>
        <strain evidence="9">VKM Ac-1321</strain>
    </source>
</reference>
<keyword evidence="4 7" id="KW-0812">Transmembrane</keyword>
<dbReference type="EMBL" id="BSFP01000062">
    <property type="protein sequence ID" value="GLL05734.1"/>
    <property type="molecule type" value="Genomic_DNA"/>
</dbReference>
<feature type="transmembrane region" description="Helical" evidence="7">
    <location>
        <begin position="115"/>
        <end position="136"/>
    </location>
</feature>
<feature type="transmembrane region" description="Helical" evidence="7">
    <location>
        <begin position="148"/>
        <end position="166"/>
    </location>
</feature>
<feature type="transmembrane region" description="Helical" evidence="7">
    <location>
        <begin position="187"/>
        <end position="212"/>
    </location>
</feature>
<feature type="transmembrane region" description="Helical" evidence="7">
    <location>
        <begin position="79"/>
        <end position="103"/>
    </location>
</feature>
<evidence type="ECO:0000256" key="5">
    <source>
        <dbReference type="ARBA" id="ARBA00022989"/>
    </source>
</evidence>
<dbReference type="Gene3D" id="1.10.3720.10">
    <property type="entry name" value="MetI-like"/>
    <property type="match status" value="1"/>
</dbReference>
<accession>A0A9W6KS98</accession>